<dbReference type="SUPFAM" id="SSF111369">
    <property type="entry name" value="HlyD-like secretion proteins"/>
    <property type="match status" value="1"/>
</dbReference>
<dbReference type="PANTHER" id="PTHR30386">
    <property type="entry name" value="MEMBRANE FUSION SUBUNIT OF EMRAB-TOLC MULTIDRUG EFFLUX PUMP"/>
    <property type="match status" value="1"/>
</dbReference>
<name>X1DAA5_9ZZZZ</name>
<proteinExistence type="predicted"/>
<accession>X1DAA5</accession>
<organism evidence="1">
    <name type="scientific">marine sediment metagenome</name>
    <dbReference type="NCBI Taxonomy" id="412755"/>
    <lineage>
        <taxon>unclassified sequences</taxon>
        <taxon>metagenomes</taxon>
        <taxon>ecological metagenomes</taxon>
    </lineage>
</organism>
<evidence type="ECO:0000313" key="1">
    <source>
        <dbReference type="EMBL" id="GAH17187.1"/>
    </source>
</evidence>
<dbReference type="Gene3D" id="1.10.287.470">
    <property type="entry name" value="Helix hairpin bin"/>
    <property type="match status" value="1"/>
</dbReference>
<comment type="caution">
    <text evidence="1">The sequence shown here is derived from an EMBL/GenBank/DDBJ whole genome shotgun (WGS) entry which is preliminary data.</text>
</comment>
<dbReference type="AlphaFoldDB" id="X1DAA5"/>
<gene>
    <name evidence="1" type="ORF">S01H4_53152</name>
</gene>
<sequence length="147" mass="16469">TVIFFYHPTTSNVILAYRTVSIISDRPGRVEKVYVRNNQALQAGDPIFRLDTSRERAAAETARRRISEFDAETVQAKAELTVAEGNIAVAQGDLRKAQDTLERREKVFERNPANVSEAEIERLRATVQSRSGALDAARAQLEVIQKL</sequence>
<reference evidence="1" key="1">
    <citation type="journal article" date="2014" name="Front. Microbiol.">
        <title>High frequency of phylogenetically diverse reductive dehalogenase-homologous genes in deep subseafloor sedimentary metagenomes.</title>
        <authorList>
            <person name="Kawai M."/>
            <person name="Futagami T."/>
            <person name="Toyoda A."/>
            <person name="Takaki Y."/>
            <person name="Nishi S."/>
            <person name="Hori S."/>
            <person name="Arai W."/>
            <person name="Tsubouchi T."/>
            <person name="Morono Y."/>
            <person name="Uchiyama I."/>
            <person name="Ito T."/>
            <person name="Fujiyama A."/>
            <person name="Inagaki F."/>
            <person name="Takami H."/>
        </authorList>
    </citation>
    <scope>NUCLEOTIDE SEQUENCE</scope>
    <source>
        <strain evidence="1">Expedition CK06-06</strain>
    </source>
</reference>
<protein>
    <submittedName>
        <fullName evidence="1">Uncharacterized protein</fullName>
    </submittedName>
</protein>
<feature type="non-terminal residue" evidence="1">
    <location>
        <position position="1"/>
    </location>
</feature>
<dbReference type="Gene3D" id="2.40.50.100">
    <property type="match status" value="1"/>
</dbReference>
<dbReference type="InterPro" id="IPR050739">
    <property type="entry name" value="MFP"/>
</dbReference>
<dbReference type="EMBL" id="BART01030438">
    <property type="protein sequence ID" value="GAH17187.1"/>
    <property type="molecule type" value="Genomic_DNA"/>
</dbReference>